<accession>S4VV36</accession>
<dbReference type="GeneID" id="16606020"/>
<name>S4VV36_9VIRU</name>
<feature type="region of interest" description="Disordered" evidence="1">
    <location>
        <begin position="267"/>
        <end position="290"/>
    </location>
</feature>
<keyword evidence="3" id="KW-1185">Reference proteome</keyword>
<dbReference type="RefSeq" id="YP_008437303.1">
    <property type="nucleotide sequence ID" value="NC_022098.1"/>
</dbReference>
<organism evidence="2 3">
    <name type="scientific">Pandoravirus salinus</name>
    <dbReference type="NCBI Taxonomy" id="1349410"/>
    <lineage>
        <taxon>Viruses</taxon>
        <taxon>Pandoravirus</taxon>
    </lineage>
</organism>
<evidence type="ECO:0000256" key="1">
    <source>
        <dbReference type="SAM" id="MobiDB-lite"/>
    </source>
</evidence>
<dbReference type="Proteomes" id="UP000204584">
    <property type="component" value="Segment"/>
</dbReference>
<protein>
    <submittedName>
        <fullName evidence="2">Uncharacterized protein</fullName>
    </submittedName>
</protein>
<sequence>MQRLWQSRDAAPAATDEPSQEEVRAWASANGLVTPSALLQFLHQMDAGERTQGPHERALVQAMTDNYYGMPQDLAMRPRHLLLAHGEFLTQLGSLVPTQYAGVPVPRLTPDGPAPQGDWVDPLLDPLYRYPDGTPTPFWPPSLITTTDYVDQTLRELLHYPPGNDNTRAFVGHARPDDPFLLVLGVEDMFAAMQFAHEMGSLMYGARVSPDPVLSGPRAFGAVLREWPGLQPNLYSLHAPFLVVAITDPDRQRAVIAQNARIIASVESPADSGAEHDDDEPARAFEAPSPTPLLGVVNRRRGSPPSIPKSAWRALLNDMLDAVRAGRAEDVGLYPTPPGSIVITDDAAALIRPGDPRFVSLGAPRVDPAIRRYAGIYHPADVLAAVEARVPNASAQRLAKASDTAIGGTGLRALAARAYHGRIDAKRMPAEVAAFAAPHAAARACSADSFVPDRRAVLESAARALGVDPRPFGDAALCAELAAIVESQPPT</sequence>
<feature type="region of interest" description="Disordered" evidence="1">
    <location>
        <begin position="1"/>
        <end position="20"/>
    </location>
</feature>
<evidence type="ECO:0000313" key="2">
    <source>
        <dbReference type="EMBL" id="AGO84233.1"/>
    </source>
</evidence>
<gene>
    <name evidence="2" type="ORF">psal_cds_468</name>
</gene>
<evidence type="ECO:0000313" key="3">
    <source>
        <dbReference type="Proteomes" id="UP000204584"/>
    </source>
</evidence>
<dbReference type="EMBL" id="KC977571">
    <property type="protein sequence ID" value="AGO84233.1"/>
    <property type="molecule type" value="Genomic_DNA"/>
</dbReference>
<reference evidence="2 3" key="1">
    <citation type="journal article" date="2013" name="Science">
        <title>Pandoraviruses: amoeba viruses with genomes up to 2.5 Mb reaching that of parasitic eukaryotes.</title>
        <authorList>
            <person name="Philippe N."/>
            <person name="Legendre M."/>
            <person name="Doutre G."/>
            <person name="Coute Y."/>
            <person name="Poirot O."/>
            <person name="Lescot M."/>
            <person name="Arslan D."/>
            <person name="Seltzer V."/>
            <person name="Bertaux L."/>
            <person name="Bruley C."/>
            <person name="Garin J."/>
            <person name="Claverie J.M."/>
            <person name="Abergel C."/>
        </authorList>
    </citation>
    <scope>NUCLEOTIDE SEQUENCE [LARGE SCALE GENOMIC DNA]</scope>
</reference>
<dbReference type="KEGG" id="vg:16606020"/>
<proteinExistence type="predicted"/>